<accession>A0A7C9NT59</accession>
<name>A0A7C9NT59_9PROT</name>
<proteinExistence type="predicted"/>
<evidence type="ECO:0000313" key="1">
    <source>
        <dbReference type="EMBL" id="NDP47165.1"/>
    </source>
</evidence>
<dbReference type="EMBL" id="JAAFGW010000016">
    <property type="protein sequence ID" value="NDP47165.1"/>
    <property type="molecule type" value="Genomic_DNA"/>
</dbReference>
<sequence>MIVNRYLYDIVEYFNNFALTFGGLAVNVTYVFSTQIVINPPGAPGITSELKKESKMNQQARITSNRTNRAEPSLLPVIVALIYLIS</sequence>
<organism evidence="1 2">
    <name type="scientific">Sulfuriferula multivorans</name>
    <dbReference type="NCBI Taxonomy" id="1559896"/>
    <lineage>
        <taxon>Bacteria</taxon>
        <taxon>Pseudomonadati</taxon>
        <taxon>Pseudomonadota</taxon>
        <taxon>Betaproteobacteria</taxon>
        <taxon>Nitrosomonadales</taxon>
        <taxon>Sulfuricellaceae</taxon>
        <taxon>Sulfuriferula</taxon>
    </lineage>
</organism>
<dbReference type="AlphaFoldDB" id="A0A7C9NT59"/>
<protein>
    <submittedName>
        <fullName evidence="1">Uncharacterized protein</fullName>
    </submittedName>
</protein>
<reference evidence="1 2" key="1">
    <citation type="submission" date="2019-09" db="EMBL/GenBank/DDBJ databases">
        <title>H2 Metabolism Revealed by Metagenomic Analysis in Subglacial Sediment of East Antarctica.</title>
        <authorList>
            <person name="Yang Z."/>
            <person name="Zhang Y."/>
            <person name="Lv Y."/>
            <person name="Yan W."/>
            <person name="Xiao X."/>
            <person name="Sun B."/>
            <person name="Ma H."/>
        </authorList>
    </citation>
    <scope>NUCLEOTIDE SEQUENCE [LARGE SCALE GENOMIC DNA]</scope>
    <source>
        <strain evidence="1">Bin2_2</strain>
    </source>
</reference>
<dbReference type="Proteomes" id="UP000483432">
    <property type="component" value="Unassembled WGS sequence"/>
</dbReference>
<evidence type="ECO:0000313" key="2">
    <source>
        <dbReference type="Proteomes" id="UP000483432"/>
    </source>
</evidence>
<comment type="caution">
    <text evidence="1">The sequence shown here is derived from an EMBL/GenBank/DDBJ whole genome shotgun (WGS) entry which is preliminary data.</text>
</comment>
<gene>
    <name evidence="1" type="ORF">GZ085_02015</name>
</gene>